<dbReference type="InterPro" id="IPR011604">
    <property type="entry name" value="PDDEXK-like_dom_sf"/>
</dbReference>
<dbReference type="OrthoDB" id="46225at2"/>
<sequence>MKIVNLDQKSEAWLDWRRNGITASESPVTTGHSPYKTPWRLWAEKTGKVAPEYLSRNPNVRRGEGNEDRARQCYEERHNVVLLPVCAEWSANPLFRASLDGLTDKRIPVELKAPSSSVMAEVLEQGEASKAYQLYWWQVQHQMLVTEADKGVLCFYLTPEESDTGEEVWKEFEIARDPQAIDEIIAAGEAFWQMVKDRKEPPKDPERDEFVPENLADIRAWKASAGAWLEHQSNLKRLEEQMKDLKQAMGAEQDKLVQLMGEFVRANAFGVQLTRFQVQGSIDWNKVREDLLPNLSDAELDGYRKKPRQQVRMAPSSEVSEKAVKADVKAAIAESAQAEQQAGEGQFAW</sequence>
<dbReference type="PANTHER" id="PTHR46609:SF6">
    <property type="entry name" value="EXONUCLEASE, PHAGE-TYPE_RECB, C-TERMINAL DOMAIN-CONTAINING PROTEIN-RELATED"/>
    <property type="match status" value="1"/>
</dbReference>
<dbReference type="InterPro" id="IPR019080">
    <property type="entry name" value="YqaJ_viral_recombinase"/>
</dbReference>
<feature type="coiled-coil region" evidence="1">
    <location>
        <begin position="228"/>
        <end position="262"/>
    </location>
</feature>
<dbReference type="InterPro" id="IPR051703">
    <property type="entry name" value="NF-kappa-B_Signaling_Reg"/>
</dbReference>
<dbReference type="Gene3D" id="3.90.320.10">
    <property type="match status" value="1"/>
</dbReference>
<protein>
    <recommendedName>
        <fullName evidence="2">YqaJ viral recombinase domain-containing protein</fullName>
    </recommendedName>
</protein>
<evidence type="ECO:0000313" key="4">
    <source>
        <dbReference type="Proteomes" id="UP000029273"/>
    </source>
</evidence>
<name>A0A1A6C316_9GAMM</name>
<dbReference type="AlphaFoldDB" id="A0A1A6C316"/>
<dbReference type="InterPro" id="IPR011335">
    <property type="entry name" value="Restrct_endonuc-II-like"/>
</dbReference>
<dbReference type="NCBIfam" id="TIGR03033">
    <property type="entry name" value="phage_rel_nuc"/>
    <property type="match status" value="1"/>
</dbReference>
<dbReference type="EMBL" id="JQSG02000004">
    <property type="protein sequence ID" value="OBS08951.1"/>
    <property type="molecule type" value="Genomic_DNA"/>
</dbReference>
<dbReference type="InterPro" id="IPR017482">
    <property type="entry name" value="Lambda-type_endonuclease"/>
</dbReference>
<dbReference type="SUPFAM" id="SSF52980">
    <property type="entry name" value="Restriction endonuclease-like"/>
    <property type="match status" value="1"/>
</dbReference>
<dbReference type="Proteomes" id="UP000029273">
    <property type="component" value="Unassembled WGS sequence"/>
</dbReference>
<dbReference type="RefSeq" id="WP_065089605.1">
    <property type="nucleotide sequence ID" value="NZ_JQSG02000004.1"/>
</dbReference>
<accession>A0A1A6C316</accession>
<keyword evidence="4" id="KW-1185">Reference proteome</keyword>
<gene>
    <name evidence="3" type="ORF">Thpro_022068</name>
</gene>
<evidence type="ECO:0000259" key="2">
    <source>
        <dbReference type="Pfam" id="PF09588"/>
    </source>
</evidence>
<feature type="domain" description="YqaJ viral recombinase" evidence="2">
    <location>
        <begin position="13"/>
        <end position="148"/>
    </location>
</feature>
<evidence type="ECO:0000313" key="3">
    <source>
        <dbReference type="EMBL" id="OBS08951.1"/>
    </source>
</evidence>
<keyword evidence="1" id="KW-0175">Coiled coil</keyword>
<evidence type="ECO:0000256" key="1">
    <source>
        <dbReference type="SAM" id="Coils"/>
    </source>
</evidence>
<dbReference type="Pfam" id="PF09588">
    <property type="entry name" value="YqaJ"/>
    <property type="match status" value="1"/>
</dbReference>
<dbReference type="PANTHER" id="PTHR46609">
    <property type="entry name" value="EXONUCLEASE, PHAGE-TYPE/RECB, C-TERMINAL DOMAIN-CONTAINING PROTEIN"/>
    <property type="match status" value="1"/>
</dbReference>
<comment type="caution">
    <text evidence="3">The sequence shown here is derived from an EMBL/GenBank/DDBJ whole genome shotgun (WGS) entry which is preliminary data.</text>
</comment>
<organism evidence="3 4">
    <name type="scientific">Acidihalobacter prosperus</name>
    <dbReference type="NCBI Taxonomy" id="160660"/>
    <lineage>
        <taxon>Bacteria</taxon>
        <taxon>Pseudomonadati</taxon>
        <taxon>Pseudomonadota</taxon>
        <taxon>Gammaproteobacteria</taxon>
        <taxon>Chromatiales</taxon>
        <taxon>Ectothiorhodospiraceae</taxon>
        <taxon>Acidihalobacter</taxon>
    </lineage>
</organism>
<proteinExistence type="predicted"/>
<reference evidence="3 4" key="1">
    <citation type="journal article" date="2014" name="Genome Announc.">
        <title>Draft Genome Sequence of the Iron-Oxidizing, Acidophilic, and Halotolerant 'Thiobacillus prosperus' Type Strain DSM 5130.</title>
        <authorList>
            <person name="Ossandon F.J."/>
            <person name="Cardenas J.P."/>
            <person name="Corbett M."/>
            <person name="Quatrini R."/>
            <person name="Holmes D.S."/>
            <person name="Watkin E."/>
        </authorList>
    </citation>
    <scope>NUCLEOTIDE SEQUENCE [LARGE SCALE GENOMIC DNA]</scope>
    <source>
        <strain evidence="3 4">DSM 5130</strain>
    </source>
</reference>